<reference evidence="1 2" key="1">
    <citation type="submission" date="2024-04" db="EMBL/GenBank/DDBJ databases">
        <title>Defined microbial consortia suppress multidrug-resistant proinflammatory Enterobacteriaceae via ecological control.</title>
        <authorList>
            <person name="Furuichi M."/>
            <person name="Kawaguchi T."/>
            <person name="Pust M."/>
            <person name="Yasuma K."/>
            <person name="Plichta D."/>
            <person name="Hasegawa N."/>
            <person name="Ohya T."/>
            <person name="Bhattarai S."/>
            <person name="Sasajima S."/>
            <person name="Aoto Y."/>
            <person name="Tuganbaev T."/>
            <person name="Yaginuma M."/>
            <person name="Ueda M."/>
            <person name="Okahashi N."/>
            <person name="Amafuji K."/>
            <person name="Kiridooshi Y."/>
            <person name="Sugita K."/>
            <person name="Strazar M."/>
            <person name="Skelly A."/>
            <person name="Suda W."/>
            <person name="Hattori M."/>
            <person name="Nakamoto N."/>
            <person name="Caballero S."/>
            <person name="Norman J."/>
            <person name="Olle B."/>
            <person name="Tanoue T."/>
            <person name="Arita M."/>
            <person name="Bucci V."/>
            <person name="Atarashi K."/>
            <person name="Xavier R."/>
            <person name="Honda K."/>
        </authorList>
    </citation>
    <scope>NUCLEOTIDE SEQUENCE [LARGE SCALE GENOMIC DNA]</scope>
    <source>
        <strain evidence="2">f13</strain>
    </source>
</reference>
<dbReference type="EMBL" id="BAABXL010000001">
    <property type="protein sequence ID" value="GAA6267337.1"/>
    <property type="molecule type" value="Genomic_DNA"/>
</dbReference>
<evidence type="ECO:0000313" key="1">
    <source>
        <dbReference type="EMBL" id="GAA6267337.1"/>
    </source>
</evidence>
<accession>A0ABQ0ATP7</accession>
<keyword evidence="2" id="KW-1185">Reference proteome</keyword>
<organism evidence="1 2">
    <name type="scientific">Enterocloster alcoholdehydrogenati</name>
    <dbReference type="NCBI Taxonomy" id="2547410"/>
    <lineage>
        <taxon>Bacteria</taxon>
        <taxon>Bacillati</taxon>
        <taxon>Bacillota</taxon>
        <taxon>Clostridia</taxon>
        <taxon>Lachnospirales</taxon>
        <taxon>Lachnospiraceae</taxon>
        <taxon>Enterocloster</taxon>
    </lineage>
</organism>
<gene>
    <name evidence="1" type="ORF">F130042H8_03970</name>
</gene>
<sequence length="79" mass="8752">MPGTAIRYTSDPVKIRAGSVFVTKSETYQSHFPCVKQASDKSRHLKPSHGHAPMLLTSLHGFPVSYIRSNCADYSLTDK</sequence>
<evidence type="ECO:0000313" key="2">
    <source>
        <dbReference type="Proteomes" id="UP001600894"/>
    </source>
</evidence>
<name>A0ABQ0ATP7_9FIRM</name>
<proteinExistence type="predicted"/>
<protein>
    <submittedName>
        <fullName evidence="1">Uncharacterized protein</fullName>
    </submittedName>
</protein>
<dbReference type="Proteomes" id="UP001600894">
    <property type="component" value="Unassembled WGS sequence"/>
</dbReference>
<comment type="caution">
    <text evidence="1">The sequence shown here is derived from an EMBL/GenBank/DDBJ whole genome shotgun (WGS) entry which is preliminary data.</text>
</comment>